<dbReference type="InParanoid" id="T0QY49"/>
<keyword evidence="3" id="KW-1185">Reference proteome</keyword>
<evidence type="ECO:0000313" key="2">
    <source>
        <dbReference type="EMBL" id="EQC39606.1"/>
    </source>
</evidence>
<dbReference type="eggNOG" id="ENOG502S2A0">
    <property type="taxonomic scope" value="Eukaryota"/>
</dbReference>
<gene>
    <name evidence="2" type="ORF">SDRG_03039</name>
</gene>
<dbReference type="Proteomes" id="UP000030762">
    <property type="component" value="Unassembled WGS sequence"/>
</dbReference>
<dbReference type="AlphaFoldDB" id="T0QY49"/>
<evidence type="ECO:0000256" key="1">
    <source>
        <dbReference type="SAM" id="MobiDB-lite"/>
    </source>
</evidence>
<dbReference type="EMBL" id="JH767138">
    <property type="protein sequence ID" value="EQC39606.1"/>
    <property type="molecule type" value="Genomic_DNA"/>
</dbReference>
<accession>T0QY49</accession>
<dbReference type="VEuPathDB" id="FungiDB:SDRG_03039"/>
<feature type="compositionally biased region" description="Polar residues" evidence="1">
    <location>
        <begin position="618"/>
        <end position="628"/>
    </location>
</feature>
<proteinExistence type="predicted"/>
<sequence length="648" mass="71378">MADPMGYVVTAVTSQSITYLFAHTDLLEEFRMALVPGALSDTSAATLRAFFARDASVAELITLLFLEPPLPSHRSGTPSYVECANLYYVQYLMTTPPFSPGIVESFLAPDEHRVGRATLLRHLLAYTPMSAMNAEALSRVLTALFAKATIPTFFALYGTDAPALFEGLLFQAGRECIKELVLRICDELQPTPLIAWAPTPYRLLHQIFPFSTTLPKRGQLPMHVSTDADYRFPLMLYTCDFITDLIQEQRPHSVGLLIIETFMTESDCAMALVDGVLDDLRTLPTRLACESYGMKILNSLLQAHHCGCIAQHQSFDGDRYETCQGSLNAIWDVVAARLPEILAYLRLPAPRTFTLKHVQILYLLYPIIRVGCIQLDVALMAFDVVNVLLDLIARFPRANILHSAICRLFITCLEDAPILFGEELQSPRTASDPLRLSALLATDRVIAGCDDKWVTCYKDIAMSYDEFFAQKPVVSDEIASHWAAFASTHLEAIRQRWSNAPLEVSAVRKHKASKLIEHGDVDALLTLTQKAPTFSDIGAPAQAAEHATSASSSFSPMNTEAALRLALAGASEKVSPRVAPLPSLHLALSELHATASEHGRHRELIDHASPSCKHHNSLSETPPSSPTKDTPLHALYNPEEHAIIQGLG</sequence>
<dbReference type="GeneID" id="19943766"/>
<protein>
    <submittedName>
        <fullName evidence="2">Uncharacterized protein</fullName>
    </submittedName>
</protein>
<reference evidence="2 3" key="1">
    <citation type="submission" date="2012-04" db="EMBL/GenBank/DDBJ databases">
        <title>The Genome Sequence of Saprolegnia declina VS20.</title>
        <authorList>
            <consortium name="The Broad Institute Genome Sequencing Platform"/>
            <person name="Russ C."/>
            <person name="Nusbaum C."/>
            <person name="Tyler B."/>
            <person name="van West P."/>
            <person name="Dieguez-Uribeondo J."/>
            <person name="de Bruijn I."/>
            <person name="Tripathy S."/>
            <person name="Jiang R."/>
            <person name="Young S.K."/>
            <person name="Zeng Q."/>
            <person name="Gargeya S."/>
            <person name="Fitzgerald M."/>
            <person name="Haas B."/>
            <person name="Abouelleil A."/>
            <person name="Alvarado L."/>
            <person name="Arachchi H.M."/>
            <person name="Berlin A."/>
            <person name="Chapman S.B."/>
            <person name="Goldberg J."/>
            <person name="Griggs A."/>
            <person name="Gujja S."/>
            <person name="Hansen M."/>
            <person name="Howarth C."/>
            <person name="Imamovic A."/>
            <person name="Larimer J."/>
            <person name="McCowen C."/>
            <person name="Montmayeur A."/>
            <person name="Murphy C."/>
            <person name="Neiman D."/>
            <person name="Pearson M."/>
            <person name="Priest M."/>
            <person name="Roberts A."/>
            <person name="Saif S."/>
            <person name="Shea T."/>
            <person name="Sisk P."/>
            <person name="Sykes S."/>
            <person name="Wortman J."/>
            <person name="Nusbaum C."/>
            <person name="Birren B."/>
        </authorList>
    </citation>
    <scope>NUCLEOTIDE SEQUENCE [LARGE SCALE GENOMIC DNA]</scope>
    <source>
        <strain evidence="2 3">VS20</strain>
    </source>
</reference>
<evidence type="ECO:0000313" key="3">
    <source>
        <dbReference type="Proteomes" id="UP000030762"/>
    </source>
</evidence>
<dbReference type="OrthoDB" id="64428at2759"/>
<dbReference type="OMA" id="YVECANL"/>
<feature type="region of interest" description="Disordered" evidence="1">
    <location>
        <begin position="609"/>
        <end position="632"/>
    </location>
</feature>
<name>T0QY49_SAPDV</name>
<dbReference type="RefSeq" id="XP_008606878.1">
    <property type="nucleotide sequence ID" value="XM_008608656.1"/>
</dbReference>
<organism evidence="2 3">
    <name type="scientific">Saprolegnia diclina (strain VS20)</name>
    <dbReference type="NCBI Taxonomy" id="1156394"/>
    <lineage>
        <taxon>Eukaryota</taxon>
        <taxon>Sar</taxon>
        <taxon>Stramenopiles</taxon>
        <taxon>Oomycota</taxon>
        <taxon>Saprolegniomycetes</taxon>
        <taxon>Saprolegniales</taxon>
        <taxon>Saprolegniaceae</taxon>
        <taxon>Saprolegnia</taxon>
    </lineage>
</organism>